<dbReference type="EMBL" id="CP002080">
    <property type="protein sequence ID" value="ADI91119.1"/>
    <property type="molecule type" value="Genomic_DNA"/>
</dbReference>
<evidence type="ECO:0000259" key="7">
    <source>
        <dbReference type="Pfam" id="PF00892"/>
    </source>
</evidence>
<feature type="transmembrane region" description="Helical" evidence="6">
    <location>
        <begin position="156"/>
        <end position="175"/>
    </location>
</feature>
<feature type="domain" description="EamA" evidence="7">
    <location>
        <begin position="10"/>
        <end position="141"/>
    </location>
</feature>
<feature type="transmembrane region" description="Helical" evidence="6">
    <location>
        <begin position="218"/>
        <end position="239"/>
    </location>
</feature>
<dbReference type="GeneID" id="9382652"/>
<comment type="subcellular location">
    <subcellularLocation>
        <location evidence="1">Membrane</location>
        <topology evidence="1">Multi-pass membrane protein</topology>
    </subcellularLocation>
</comment>
<gene>
    <name evidence="8" type="ordered locus">AOLE_11150</name>
</gene>
<feature type="transmembrane region" description="Helical" evidence="6">
    <location>
        <begin position="97"/>
        <end position="115"/>
    </location>
</feature>
<dbReference type="PANTHER" id="PTHR32322">
    <property type="entry name" value="INNER MEMBRANE TRANSPORTER"/>
    <property type="match status" value="1"/>
</dbReference>
<evidence type="ECO:0000256" key="3">
    <source>
        <dbReference type="ARBA" id="ARBA00022692"/>
    </source>
</evidence>
<feature type="transmembrane region" description="Helical" evidence="6">
    <location>
        <begin position="42"/>
        <end position="62"/>
    </location>
</feature>
<dbReference type="InterPro" id="IPR050638">
    <property type="entry name" value="AA-Vitamin_Transporters"/>
</dbReference>
<accession>A0AAN0P958</accession>
<dbReference type="KEGG" id="acd:AOLE_11150"/>
<feature type="domain" description="EamA" evidence="7">
    <location>
        <begin position="156"/>
        <end position="289"/>
    </location>
</feature>
<sequence length="309" mass="33251">MNRTVAYAYAGVALTMFFWGSAFNAMSYIIQHMPPLSAASERFSIASLGLLLIFSITGQLRWAALSQNLVIYLVIGVIGIAGFNIGCFYGLKTTSAVNGALIMATTPLMTLLMTIMLDGEKLTTSKFLGVLFGLSGVLLVISQGHITTLLHLKIDIGDLFILLGAFGFCFANVLSRHYVKNATPLETTTFSMMFGAITLGLLSMIFENPFSAIASAPVNAHLAMGYVVICSTMIAYLFWFNGIQKLGAGRASVFFNFVPVFSMIIALLAGQTLNIWQLIGTALVMLGVMSSGGFLKIKSTPLMAKHCTK</sequence>
<feature type="transmembrane region" description="Helical" evidence="6">
    <location>
        <begin position="69"/>
        <end position="91"/>
    </location>
</feature>
<keyword evidence="4 6" id="KW-1133">Transmembrane helix</keyword>
<evidence type="ECO:0000256" key="2">
    <source>
        <dbReference type="ARBA" id="ARBA00007362"/>
    </source>
</evidence>
<evidence type="ECO:0000256" key="5">
    <source>
        <dbReference type="ARBA" id="ARBA00023136"/>
    </source>
</evidence>
<dbReference type="PANTHER" id="PTHR32322:SF2">
    <property type="entry name" value="EAMA DOMAIN-CONTAINING PROTEIN"/>
    <property type="match status" value="1"/>
</dbReference>
<feature type="transmembrane region" description="Helical" evidence="6">
    <location>
        <begin position="251"/>
        <end position="269"/>
    </location>
</feature>
<proteinExistence type="inferred from homology"/>
<dbReference type="InterPro" id="IPR037185">
    <property type="entry name" value="EmrE-like"/>
</dbReference>
<evidence type="ECO:0000256" key="1">
    <source>
        <dbReference type="ARBA" id="ARBA00004141"/>
    </source>
</evidence>
<evidence type="ECO:0000313" key="9">
    <source>
        <dbReference type="Proteomes" id="UP000000392"/>
    </source>
</evidence>
<dbReference type="Proteomes" id="UP000000392">
    <property type="component" value="Chromosome"/>
</dbReference>
<dbReference type="RefSeq" id="WP_013198126.1">
    <property type="nucleotide sequence ID" value="NC_014259.1"/>
</dbReference>
<dbReference type="Pfam" id="PF00892">
    <property type="entry name" value="EamA"/>
    <property type="match status" value="2"/>
</dbReference>
<comment type="similarity">
    <text evidence="2">Belongs to the EamA transporter family.</text>
</comment>
<evidence type="ECO:0000313" key="8">
    <source>
        <dbReference type="EMBL" id="ADI91119.1"/>
    </source>
</evidence>
<keyword evidence="3 6" id="KW-0812">Transmembrane</keyword>
<dbReference type="AlphaFoldDB" id="A0AAN0P958"/>
<evidence type="ECO:0000256" key="6">
    <source>
        <dbReference type="SAM" id="Phobius"/>
    </source>
</evidence>
<feature type="transmembrane region" description="Helical" evidence="6">
    <location>
        <begin position="7"/>
        <end position="30"/>
    </location>
</feature>
<feature type="transmembrane region" description="Helical" evidence="6">
    <location>
        <begin position="187"/>
        <end position="206"/>
    </location>
</feature>
<organism evidence="8 9">
    <name type="scientific">Acinetobacter oleivorans (strain JCM 16667 / KCTC 23045 / DR1)</name>
    <dbReference type="NCBI Taxonomy" id="436717"/>
    <lineage>
        <taxon>Bacteria</taxon>
        <taxon>Pseudomonadati</taxon>
        <taxon>Pseudomonadota</taxon>
        <taxon>Gammaproteobacteria</taxon>
        <taxon>Moraxellales</taxon>
        <taxon>Moraxellaceae</taxon>
        <taxon>Acinetobacter</taxon>
    </lineage>
</organism>
<feature type="transmembrane region" description="Helical" evidence="6">
    <location>
        <begin position="275"/>
        <end position="295"/>
    </location>
</feature>
<evidence type="ECO:0000256" key="4">
    <source>
        <dbReference type="ARBA" id="ARBA00022989"/>
    </source>
</evidence>
<dbReference type="GO" id="GO:0016020">
    <property type="term" value="C:membrane"/>
    <property type="evidence" value="ECO:0007669"/>
    <property type="project" value="UniProtKB-SubCell"/>
</dbReference>
<reference evidence="8 9" key="1">
    <citation type="journal article" date="2010" name="J. Bacteriol.">
        <title>Complete genome sequence of the diesel-degrading Acinetobacter sp. strain DR1.</title>
        <authorList>
            <person name="Jung J."/>
            <person name="Baek J.H."/>
            <person name="Park W."/>
        </authorList>
    </citation>
    <scope>NUCLEOTIDE SEQUENCE [LARGE SCALE GENOMIC DNA]</scope>
    <source>
        <strain evidence="9">JCM 16667 / KCTC 23045 / DR1</strain>
    </source>
</reference>
<keyword evidence="5 6" id="KW-0472">Membrane</keyword>
<dbReference type="SUPFAM" id="SSF103481">
    <property type="entry name" value="Multidrug resistance efflux transporter EmrE"/>
    <property type="match status" value="2"/>
</dbReference>
<name>A0AAN0P958_ACISD</name>
<feature type="transmembrane region" description="Helical" evidence="6">
    <location>
        <begin position="127"/>
        <end position="150"/>
    </location>
</feature>
<protein>
    <recommendedName>
        <fullName evidence="7">EamA domain-containing protein</fullName>
    </recommendedName>
</protein>
<dbReference type="InterPro" id="IPR000620">
    <property type="entry name" value="EamA_dom"/>
</dbReference>